<evidence type="ECO:0000313" key="2">
    <source>
        <dbReference type="EMBL" id="KAF6145742.1"/>
    </source>
</evidence>
<feature type="compositionally biased region" description="Basic residues" evidence="1">
    <location>
        <begin position="47"/>
        <end position="60"/>
    </location>
</feature>
<evidence type="ECO:0000313" key="3">
    <source>
        <dbReference type="Proteomes" id="UP000541444"/>
    </source>
</evidence>
<reference evidence="2 3" key="1">
    <citation type="journal article" date="2020" name="IScience">
        <title>Genome Sequencing of the Endangered Kingdonia uniflora (Circaeasteraceae, Ranunculales) Reveals Potential Mechanisms of Evolutionary Specialization.</title>
        <authorList>
            <person name="Sun Y."/>
            <person name="Deng T."/>
            <person name="Zhang A."/>
            <person name="Moore M.J."/>
            <person name="Landis J.B."/>
            <person name="Lin N."/>
            <person name="Zhang H."/>
            <person name="Zhang X."/>
            <person name="Huang J."/>
            <person name="Zhang X."/>
            <person name="Sun H."/>
            <person name="Wang H."/>
        </authorList>
    </citation>
    <scope>NUCLEOTIDE SEQUENCE [LARGE SCALE GENOMIC DNA]</scope>
    <source>
        <strain evidence="2">TB1705</strain>
        <tissue evidence="2">Leaf</tissue>
    </source>
</reference>
<organism evidence="2 3">
    <name type="scientific">Kingdonia uniflora</name>
    <dbReference type="NCBI Taxonomy" id="39325"/>
    <lineage>
        <taxon>Eukaryota</taxon>
        <taxon>Viridiplantae</taxon>
        <taxon>Streptophyta</taxon>
        <taxon>Embryophyta</taxon>
        <taxon>Tracheophyta</taxon>
        <taxon>Spermatophyta</taxon>
        <taxon>Magnoliopsida</taxon>
        <taxon>Ranunculales</taxon>
        <taxon>Circaeasteraceae</taxon>
        <taxon>Kingdonia</taxon>
    </lineage>
</organism>
<feature type="compositionally biased region" description="Polar residues" evidence="1">
    <location>
        <begin position="26"/>
        <end position="46"/>
    </location>
</feature>
<gene>
    <name evidence="2" type="ORF">GIB67_016191</name>
</gene>
<comment type="caution">
    <text evidence="2">The sequence shown here is derived from an EMBL/GenBank/DDBJ whole genome shotgun (WGS) entry which is preliminary data.</text>
</comment>
<accession>A0A7J7LT84</accession>
<protein>
    <submittedName>
        <fullName evidence="2">Uncharacterized protein</fullName>
    </submittedName>
</protein>
<feature type="compositionally biased region" description="Basic and acidic residues" evidence="1">
    <location>
        <begin position="77"/>
        <end position="88"/>
    </location>
</feature>
<evidence type="ECO:0000256" key="1">
    <source>
        <dbReference type="SAM" id="MobiDB-lite"/>
    </source>
</evidence>
<sequence length="160" mass="18036">MGLGLCRQQSKELSPGPKNNWMRRTGPQSLLKYSQTTKQINNSSHSKANKRISGPRKHQRPANTHYCFLSGPCTDRTSTESRTNRVNEAESSTQPLDVGYPTDDEGRWHTPCSKDLFEADSVHESSIFRSASYDRLQQLLLSSDSHVEGTGIPPQRFRLC</sequence>
<dbReference type="EMBL" id="JACGCM010002030">
    <property type="protein sequence ID" value="KAF6145742.1"/>
    <property type="molecule type" value="Genomic_DNA"/>
</dbReference>
<feature type="region of interest" description="Disordered" evidence="1">
    <location>
        <begin position="1"/>
        <end position="105"/>
    </location>
</feature>
<dbReference type="AlphaFoldDB" id="A0A7J7LT84"/>
<proteinExistence type="predicted"/>
<dbReference type="Proteomes" id="UP000541444">
    <property type="component" value="Unassembled WGS sequence"/>
</dbReference>
<keyword evidence="3" id="KW-1185">Reference proteome</keyword>
<name>A0A7J7LT84_9MAGN</name>